<dbReference type="EMBL" id="GBXM01031680">
    <property type="protein sequence ID" value="JAH76897.1"/>
    <property type="molecule type" value="Transcribed_RNA"/>
</dbReference>
<name>A0A0E9VFN8_ANGAN</name>
<protein>
    <submittedName>
        <fullName evidence="1">Uncharacterized protein</fullName>
    </submittedName>
</protein>
<evidence type="ECO:0000313" key="1">
    <source>
        <dbReference type="EMBL" id="JAH76897.1"/>
    </source>
</evidence>
<sequence length="74" mass="8770">MTDRSAYLCLCRKNRRKKQNLSFFPWRVMFLNIMGGSRGDIYFVAEVLNLIPENSYIFSIFKIAHAFLNILTIY</sequence>
<reference evidence="1" key="2">
    <citation type="journal article" date="2015" name="Fish Shellfish Immunol.">
        <title>Early steps in the European eel (Anguilla anguilla)-Vibrio vulnificus interaction in the gills: Role of the RtxA13 toxin.</title>
        <authorList>
            <person name="Callol A."/>
            <person name="Pajuelo D."/>
            <person name="Ebbesson L."/>
            <person name="Teles M."/>
            <person name="MacKenzie S."/>
            <person name="Amaro C."/>
        </authorList>
    </citation>
    <scope>NUCLEOTIDE SEQUENCE</scope>
</reference>
<organism evidence="1">
    <name type="scientific">Anguilla anguilla</name>
    <name type="common">European freshwater eel</name>
    <name type="synonym">Muraena anguilla</name>
    <dbReference type="NCBI Taxonomy" id="7936"/>
    <lineage>
        <taxon>Eukaryota</taxon>
        <taxon>Metazoa</taxon>
        <taxon>Chordata</taxon>
        <taxon>Craniata</taxon>
        <taxon>Vertebrata</taxon>
        <taxon>Euteleostomi</taxon>
        <taxon>Actinopterygii</taxon>
        <taxon>Neopterygii</taxon>
        <taxon>Teleostei</taxon>
        <taxon>Anguilliformes</taxon>
        <taxon>Anguillidae</taxon>
        <taxon>Anguilla</taxon>
    </lineage>
</organism>
<reference evidence="1" key="1">
    <citation type="submission" date="2014-11" db="EMBL/GenBank/DDBJ databases">
        <authorList>
            <person name="Amaro Gonzalez C."/>
        </authorList>
    </citation>
    <scope>NUCLEOTIDE SEQUENCE</scope>
</reference>
<dbReference type="AlphaFoldDB" id="A0A0E9VFN8"/>
<accession>A0A0E9VFN8</accession>
<proteinExistence type="predicted"/>